<dbReference type="OMA" id="IACPLAN"/>
<dbReference type="Proteomes" id="UP000298652">
    <property type="component" value="Chromosome 5"/>
</dbReference>
<dbReference type="Gramene" id="TKW16225">
    <property type="protein sequence ID" value="TKW16225"/>
    <property type="gene ID" value="SEVIR_5G286100v2"/>
</dbReference>
<evidence type="ECO:0000313" key="1">
    <source>
        <dbReference type="EMBL" id="TKW16225.1"/>
    </source>
</evidence>
<gene>
    <name evidence="1" type="ORF">SEVIR_5G286100v2</name>
</gene>
<reference evidence="1" key="1">
    <citation type="submission" date="2019-03" db="EMBL/GenBank/DDBJ databases">
        <title>WGS assembly of Setaria viridis.</title>
        <authorList>
            <person name="Huang P."/>
            <person name="Jenkins J."/>
            <person name="Grimwood J."/>
            <person name="Barry K."/>
            <person name="Healey A."/>
            <person name="Mamidi S."/>
            <person name="Sreedasyam A."/>
            <person name="Shu S."/>
            <person name="Feldman M."/>
            <person name="Wu J."/>
            <person name="Yu Y."/>
            <person name="Chen C."/>
            <person name="Johnson J."/>
            <person name="Rokhsar D."/>
            <person name="Baxter I."/>
            <person name="Schmutz J."/>
            <person name="Brutnell T."/>
            <person name="Kellogg E."/>
        </authorList>
    </citation>
    <scope>NUCLEOTIDE SEQUENCE [LARGE SCALE GENOMIC DNA]</scope>
</reference>
<keyword evidence="2" id="KW-1185">Reference proteome</keyword>
<evidence type="ECO:0008006" key="3">
    <source>
        <dbReference type="Google" id="ProtNLM"/>
    </source>
</evidence>
<evidence type="ECO:0000313" key="2">
    <source>
        <dbReference type="Proteomes" id="UP000298652"/>
    </source>
</evidence>
<accession>A0A4U6UM69</accession>
<sequence length="278" mass="31347">MKLAETLAIPTTLILQHGPCSCHSYRNSGAARPSTWATASPSASGTTTGLGWIGPQLLASTFPALFSFCRRSNISVHHAWAEGQWDLQLHPRLSTAATAELTVLLSALQHAQPDVPDRRGIGVQLQPFSTSGFYSCHRELLPPDPFAPCIWNNAAIPRCKHFLWLDQEHLLLRCPRVRRLWRQDGWSMVPYLGTYHGLWDIPELSESADAVRSTVITALLWNIWKMRNSVVFNTVYQPMRLTIFAVASDLELWKHRVRRSTLVDALLQWSLIFSNIVT</sequence>
<proteinExistence type="predicted"/>
<protein>
    <recommendedName>
        <fullName evidence="3">Reverse transcriptase zinc-binding domain-containing protein</fullName>
    </recommendedName>
</protein>
<organism evidence="1 2">
    <name type="scientific">Setaria viridis</name>
    <name type="common">Green bristlegrass</name>
    <name type="synonym">Setaria italica subsp. viridis</name>
    <dbReference type="NCBI Taxonomy" id="4556"/>
    <lineage>
        <taxon>Eukaryota</taxon>
        <taxon>Viridiplantae</taxon>
        <taxon>Streptophyta</taxon>
        <taxon>Embryophyta</taxon>
        <taxon>Tracheophyta</taxon>
        <taxon>Spermatophyta</taxon>
        <taxon>Magnoliopsida</taxon>
        <taxon>Liliopsida</taxon>
        <taxon>Poales</taxon>
        <taxon>Poaceae</taxon>
        <taxon>PACMAD clade</taxon>
        <taxon>Panicoideae</taxon>
        <taxon>Panicodae</taxon>
        <taxon>Paniceae</taxon>
        <taxon>Cenchrinae</taxon>
        <taxon>Setaria</taxon>
    </lineage>
</organism>
<name>A0A4U6UM69_SETVI</name>
<dbReference type="EMBL" id="CM016556">
    <property type="protein sequence ID" value="TKW16225.1"/>
    <property type="molecule type" value="Genomic_DNA"/>
</dbReference>
<dbReference type="AlphaFoldDB" id="A0A4U6UM69"/>